<dbReference type="AlphaFoldDB" id="Q1ZBD8"/>
<accession>Q1ZBD8</accession>
<dbReference type="Proteomes" id="UP000003789">
    <property type="component" value="Unassembled WGS sequence"/>
</dbReference>
<evidence type="ECO:0000313" key="2">
    <source>
        <dbReference type="Proteomes" id="UP000003789"/>
    </source>
</evidence>
<sequence length="40" mass="4497">MTISESNGQKLEVVGVDNDYNPRLWFATKPRKGFIILSAT</sequence>
<organism evidence="1 2">
    <name type="scientific">Photobacterium profundum 3TCK</name>
    <dbReference type="NCBI Taxonomy" id="314280"/>
    <lineage>
        <taxon>Bacteria</taxon>
        <taxon>Pseudomonadati</taxon>
        <taxon>Pseudomonadota</taxon>
        <taxon>Gammaproteobacteria</taxon>
        <taxon>Vibrionales</taxon>
        <taxon>Vibrionaceae</taxon>
        <taxon>Photobacterium</taxon>
    </lineage>
</organism>
<dbReference type="HOGENOM" id="CLU_3294021_0_0_6"/>
<protein>
    <submittedName>
        <fullName evidence="1">Uncharacterized protein</fullName>
    </submittedName>
</protein>
<comment type="caution">
    <text evidence="1">The sequence shown here is derived from an EMBL/GenBank/DDBJ whole genome shotgun (WGS) entry which is preliminary data.</text>
</comment>
<name>Q1ZBD8_9GAMM</name>
<evidence type="ECO:0000313" key="1">
    <source>
        <dbReference type="EMBL" id="EAS45204.1"/>
    </source>
</evidence>
<reference evidence="1 2" key="1">
    <citation type="submission" date="2006-03" db="EMBL/GenBank/DDBJ databases">
        <authorList>
            <person name="Bartlett D.H."/>
            <person name="Valle G."/>
            <person name="Lauro F.M."/>
            <person name="Vezzi A."/>
            <person name="Simonato F."/>
            <person name="Eloe E."/>
            <person name="Vitulo N."/>
            <person name="Stratton T.K."/>
            <person name="D'angelo M."/>
            <person name="Ferriera S."/>
            <person name="Johnson J."/>
            <person name="Kravitz S."/>
            <person name="Beeson K."/>
            <person name="Sutton G."/>
            <person name="Rogers Y."/>
            <person name="Friedman R."/>
            <person name="Frazier M."/>
            <person name="Venter J.C."/>
        </authorList>
    </citation>
    <scope>NUCLEOTIDE SEQUENCE [LARGE SCALE GENOMIC DNA]</scope>
    <source>
        <strain evidence="1 2">3TCK</strain>
    </source>
</reference>
<gene>
    <name evidence="1" type="ORF">P3TCK_02486</name>
</gene>
<proteinExistence type="predicted"/>
<dbReference type="EMBL" id="AAPH01000001">
    <property type="protein sequence ID" value="EAS45204.1"/>
    <property type="molecule type" value="Genomic_DNA"/>
</dbReference>